<dbReference type="Proteomes" id="UP000467700">
    <property type="component" value="Unassembled WGS sequence"/>
</dbReference>
<evidence type="ECO:0000313" key="2">
    <source>
        <dbReference type="Proteomes" id="UP000467700"/>
    </source>
</evidence>
<comment type="caution">
    <text evidence="1">The sequence shown here is derived from an EMBL/GenBank/DDBJ whole genome shotgun (WGS) entry which is preliminary data.</text>
</comment>
<dbReference type="OrthoDB" id="2423701at2759"/>
<sequence length="380" mass="43343">MDQSGSNGEGLIQAQRLSSGFVILEAYREFKEGVDSMKMLEQRPGPPQLHWWGKTGALVDISNGIMKDSRVFRIDSDDWIEKYNKEGGANTVKDQALQRLKREGWHSVRPALATTVRAWIMCGFMAITITKRATVAMEYYSRVIDILEWGRRTWANVPKIDRGVIFELSFIRGAKRLRLNALHEILASKVKDSHYIRENLVEWCRDLIAETDANPPAQGTEIDPSTILAFWVYPKGDALAILGWHHMQLGLAAEDAEDANAKFTESARYYIKAAHTFPEDDEKRPYYLKVAIEAYWFQNKPLDDVLLLTAGISHCFPKVLGLWEHSATMKEMAQNVVQAFEFAFICREAIDKGEISMKDIVKPKSLKRTDRWATPAVKYV</sequence>
<name>A0A8S0VT32_CYCAE</name>
<protein>
    <submittedName>
        <fullName evidence="1">Uncharacterized protein</fullName>
    </submittedName>
</protein>
<reference evidence="1 2" key="1">
    <citation type="submission" date="2020-01" db="EMBL/GenBank/DDBJ databases">
        <authorList>
            <person name="Gupta K D."/>
        </authorList>
    </citation>
    <scope>NUCLEOTIDE SEQUENCE [LARGE SCALE GENOMIC DNA]</scope>
</reference>
<accession>A0A8S0VT32</accession>
<dbReference type="AlphaFoldDB" id="A0A8S0VT32"/>
<keyword evidence="2" id="KW-1185">Reference proteome</keyword>
<dbReference type="EMBL" id="CACVBS010000065">
    <property type="protein sequence ID" value="CAA7268089.1"/>
    <property type="molecule type" value="Genomic_DNA"/>
</dbReference>
<gene>
    <name evidence="1" type="ORF">AAE3_LOCUS10251</name>
</gene>
<proteinExistence type="predicted"/>
<organism evidence="1 2">
    <name type="scientific">Cyclocybe aegerita</name>
    <name type="common">Black poplar mushroom</name>
    <name type="synonym">Agrocybe aegerita</name>
    <dbReference type="NCBI Taxonomy" id="1973307"/>
    <lineage>
        <taxon>Eukaryota</taxon>
        <taxon>Fungi</taxon>
        <taxon>Dikarya</taxon>
        <taxon>Basidiomycota</taxon>
        <taxon>Agaricomycotina</taxon>
        <taxon>Agaricomycetes</taxon>
        <taxon>Agaricomycetidae</taxon>
        <taxon>Agaricales</taxon>
        <taxon>Agaricineae</taxon>
        <taxon>Bolbitiaceae</taxon>
        <taxon>Cyclocybe</taxon>
    </lineage>
</organism>
<evidence type="ECO:0000313" key="1">
    <source>
        <dbReference type="EMBL" id="CAA7268089.1"/>
    </source>
</evidence>